<reference evidence="2 3" key="1">
    <citation type="submission" date="2024-09" db="EMBL/GenBank/DDBJ databases">
        <authorList>
            <person name="Sun Q."/>
            <person name="Mori K."/>
        </authorList>
    </citation>
    <scope>NUCLEOTIDE SEQUENCE [LARGE SCALE GENOMIC DNA]</scope>
    <source>
        <strain evidence="2 3">KCTC 52403</strain>
    </source>
</reference>
<dbReference type="Proteomes" id="UP001589898">
    <property type="component" value="Unassembled WGS sequence"/>
</dbReference>
<dbReference type="Pfam" id="PF12697">
    <property type="entry name" value="Abhydrolase_6"/>
    <property type="match status" value="1"/>
</dbReference>
<name>A0ABV6SYV9_9GAMM</name>
<protein>
    <submittedName>
        <fullName evidence="2">Alpha/beta fold hydrolase</fullName>
    </submittedName>
</protein>
<dbReference type="SUPFAM" id="SSF53474">
    <property type="entry name" value="alpha/beta-Hydrolases"/>
    <property type="match status" value="1"/>
</dbReference>
<sequence length="287" mass="32552">MKDALVFSHANGFPAPVYRVLFNALGERFDVSAVDRFGHDQRYPVGRGWPGLVAQLRHHIESAVAPGRRTWLVGHSMGGYLSVQAAATLGSRIAGVVLLDSPLIGGLGARVVKLGRLTGLDQHLMPLEQTRQRRTRWPDVDSVRAHFADKPGFRRWDPRVLHDYAKHGTEARDGERALRFDREVEYRIYRTLPTRSIVELARGLPLPMGFVAGRYSREVRHIGLRHTRRVVGDRLDWIDGSHLFPMERPVETVLAIESLVDRMRCGNCHDNDVSPVEFERRYAQSGR</sequence>
<accession>A0ABV6SYV9</accession>
<organism evidence="2 3">
    <name type="scientific">Luteimonas padinae</name>
    <dbReference type="NCBI Taxonomy" id="1714359"/>
    <lineage>
        <taxon>Bacteria</taxon>
        <taxon>Pseudomonadati</taxon>
        <taxon>Pseudomonadota</taxon>
        <taxon>Gammaproteobacteria</taxon>
        <taxon>Lysobacterales</taxon>
        <taxon>Lysobacteraceae</taxon>
        <taxon>Luteimonas</taxon>
    </lineage>
</organism>
<evidence type="ECO:0000313" key="3">
    <source>
        <dbReference type="Proteomes" id="UP001589898"/>
    </source>
</evidence>
<dbReference type="Gene3D" id="3.40.50.1820">
    <property type="entry name" value="alpha/beta hydrolase"/>
    <property type="match status" value="1"/>
</dbReference>
<keyword evidence="3" id="KW-1185">Reference proteome</keyword>
<feature type="domain" description="AB hydrolase-1" evidence="1">
    <location>
        <begin position="5"/>
        <end position="253"/>
    </location>
</feature>
<evidence type="ECO:0000313" key="2">
    <source>
        <dbReference type="EMBL" id="MFC0718604.1"/>
    </source>
</evidence>
<gene>
    <name evidence="2" type="ORF">ACFFFU_12770</name>
</gene>
<dbReference type="EMBL" id="JBHLTF010000033">
    <property type="protein sequence ID" value="MFC0718604.1"/>
    <property type="molecule type" value="Genomic_DNA"/>
</dbReference>
<evidence type="ECO:0000259" key="1">
    <source>
        <dbReference type="Pfam" id="PF12697"/>
    </source>
</evidence>
<dbReference type="InterPro" id="IPR000073">
    <property type="entry name" value="AB_hydrolase_1"/>
</dbReference>
<proteinExistence type="predicted"/>
<dbReference type="GO" id="GO:0016787">
    <property type="term" value="F:hydrolase activity"/>
    <property type="evidence" value="ECO:0007669"/>
    <property type="project" value="UniProtKB-KW"/>
</dbReference>
<dbReference type="RefSeq" id="WP_189494578.1">
    <property type="nucleotide sequence ID" value="NZ_JBHLTF010000033.1"/>
</dbReference>
<keyword evidence="2" id="KW-0378">Hydrolase</keyword>
<comment type="caution">
    <text evidence="2">The sequence shown here is derived from an EMBL/GenBank/DDBJ whole genome shotgun (WGS) entry which is preliminary data.</text>
</comment>
<dbReference type="InterPro" id="IPR029058">
    <property type="entry name" value="AB_hydrolase_fold"/>
</dbReference>